<accession>A0A5N6JY43</accession>
<dbReference type="AlphaFoldDB" id="A0A5N6JY43"/>
<evidence type="ECO:0000313" key="2">
    <source>
        <dbReference type="Proteomes" id="UP000326757"/>
    </source>
</evidence>
<sequence>MTSTTTLNDQTQFDVKAVMINLLPVPTLARYDEPIRRIVTGQDNHKICGFSSKVLAGTIELYKSGAEVLKVHQQLGLVVDDLSKLSKRLSETYWGISGMVVVSIPSDGTFICICKDATESSTELETRFNSLKVTATGNRKKWQTLK</sequence>
<reference evidence="1 2" key="1">
    <citation type="submission" date="2019-06" db="EMBL/GenBank/DDBJ databases">
        <title>Genome Sequence of the Brown Rot Fungal Pathogen Monilinia laxa.</title>
        <authorList>
            <person name="De Miccolis Angelini R.M."/>
            <person name="Landi L."/>
            <person name="Abate D."/>
            <person name="Pollastro S."/>
            <person name="Romanazzi G."/>
            <person name="Faretra F."/>
        </authorList>
    </citation>
    <scope>NUCLEOTIDE SEQUENCE [LARGE SCALE GENOMIC DNA]</scope>
    <source>
        <strain evidence="1 2">Mlax316</strain>
    </source>
</reference>
<keyword evidence="2" id="KW-1185">Reference proteome</keyword>
<protein>
    <submittedName>
        <fullName evidence="1">Uncharacterized protein</fullName>
    </submittedName>
</protein>
<evidence type="ECO:0000313" key="1">
    <source>
        <dbReference type="EMBL" id="KAB8294083.1"/>
    </source>
</evidence>
<comment type="caution">
    <text evidence="1">The sequence shown here is derived from an EMBL/GenBank/DDBJ whole genome shotgun (WGS) entry which is preliminary data.</text>
</comment>
<dbReference type="EMBL" id="VIGI01000011">
    <property type="protein sequence ID" value="KAB8294083.1"/>
    <property type="molecule type" value="Genomic_DNA"/>
</dbReference>
<organism evidence="1 2">
    <name type="scientific">Monilinia laxa</name>
    <name type="common">Brown rot fungus</name>
    <name type="synonym">Sclerotinia laxa</name>
    <dbReference type="NCBI Taxonomy" id="61186"/>
    <lineage>
        <taxon>Eukaryota</taxon>
        <taxon>Fungi</taxon>
        <taxon>Dikarya</taxon>
        <taxon>Ascomycota</taxon>
        <taxon>Pezizomycotina</taxon>
        <taxon>Leotiomycetes</taxon>
        <taxon>Helotiales</taxon>
        <taxon>Sclerotiniaceae</taxon>
        <taxon>Monilinia</taxon>
    </lineage>
</organism>
<gene>
    <name evidence="1" type="ORF">EYC80_009537</name>
</gene>
<dbReference type="Proteomes" id="UP000326757">
    <property type="component" value="Unassembled WGS sequence"/>
</dbReference>
<name>A0A5N6JY43_MONLA</name>
<proteinExistence type="predicted"/>
<dbReference type="OrthoDB" id="443402at2759"/>